<dbReference type="Proteomes" id="UP000010411">
    <property type="component" value="Unassembled WGS sequence"/>
</dbReference>
<name>L1L1N3_9ACTN</name>
<gene>
    <name evidence="1" type="ORF">STRIP9103_03609</name>
</gene>
<dbReference type="AlphaFoldDB" id="L1L1N3"/>
<proteinExistence type="predicted"/>
<accession>L1L1N3</accession>
<evidence type="ECO:0000313" key="2">
    <source>
        <dbReference type="Proteomes" id="UP000010411"/>
    </source>
</evidence>
<keyword evidence="2" id="KW-1185">Reference proteome</keyword>
<dbReference type="EMBL" id="AEJC01000198">
    <property type="protein sequence ID" value="EKX66709.1"/>
    <property type="molecule type" value="Genomic_DNA"/>
</dbReference>
<protein>
    <submittedName>
        <fullName evidence="1">Uncharacterized protein</fullName>
    </submittedName>
</protein>
<sequence length="52" mass="5918">MAPDEYVRVPMCVRWKDALLWPVGCRRRTCVIPDTTAQGSGFDHDPNVTDLK</sequence>
<comment type="caution">
    <text evidence="1">The sequence shown here is derived from an EMBL/GenBank/DDBJ whole genome shotgun (WGS) entry which is preliminary data.</text>
</comment>
<reference evidence="1 2" key="1">
    <citation type="submission" date="2012-11" db="EMBL/GenBank/DDBJ databases">
        <authorList>
            <person name="Huguet-Tapia J.C."/>
            <person name="Durkin A.S."/>
            <person name="Pettis G.S."/>
            <person name="Badger J.H."/>
        </authorList>
    </citation>
    <scope>NUCLEOTIDE SEQUENCE [LARGE SCALE GENOMIC DNA]</scope>
    <source>
        <strain evidence="1 2">91-03</strain>
    </source>
</reference>
<evidence type="ECO:0000313" key="1">
    <source>
        <dbReference type="EMBL" id="EKX66709.1"/>
    </source>
</evidence>
<organism evidence="1 2">
    <name type="scientific">Streptomyces ipomoeae 91-03</name>
    <dbReference type="NCBI Taxonomy" id="698759"/>
    <lineage>
        <taxon>Bacteria</taxon>
        <taxon>Bacillati</taxon>
        <taxon>Actinomycetota</taxon>
        <taxon>Actinomycetes</taxon>
        <taxon>Kitasatosporales</taxon>
        <taxon>Streptomycetaceae</taxon>
        <taxon>Streptomyces</taxon>
    </lineage>
</organism>